<gene>
    <name evidence="2" type="ORF">PR048_009931</name>
</gene>
<dbReference type="EMBL" id="JARBHB010000003">
    <property type="protein sequence ID" value="KAJ8890423.1"/>
    <property type="molecule type" value="Genomic_DNA"/>
</dbReference>
<dbReference type="InterPro" id="IPR032135">
    <property type="entry name" value="DUF4817"/>
</dbReference>
<dbReference type="Pfam" id="PF16087">
    <property type="entry name" value="DUF4817"/>
    <property type="match status" value="1"/>
</dbReference>
<comment type="caution">
    <text evidence="2">The sequence shown here is derived from an EMBL/GenBank/DDBJ whole genome shotgun (WGS) entry which is preliminary data.</text>
</comment>
<keyword evidence="3" id="KW-1185">Reference proteome</keyword>
<protein>
    <recommendedName>
        <fullName evidence="1">DUF4817 domain-containing protein</fullName>
    </recommendedName>
</protein>
<accession>A0ABQ9I367</accession>
<reference evidence="2 3" key="1">
    <citation type="submission" date="2023-02" db="EMBL/GenBank/DDBJ databases">
        <title>LHISI_Scaffold_Assembly.</title>
        <authorList>
            <person name="Stuart O.P."/>
            <person name="Cleave R."/>
            <person name="Magrath M.J.L."/>
            <person name="Mikheyev A.S."/>
        </authorList>
    </citation>
    <scope>NUCLEOTIDE SEQUENCE [LARGE SCALE GENOMIC DNA]</scope>
    <source>
        <strain evidence="2">Daus_M_001</strain>
        <tissue evidence="2">Leg muscle</tissue>
    </source>
</reference>
<sequence>MPLWTRENHVHAYDIFVKSGESIIQMQQIFRSHFRIGWHGDMPNRNTILRWVAAFWSKGSVLKRKPPGPSNWLAYQEIVEKVREAIVQNPGHSARQHVL</sequence>
<proteinExistence type="predicted"/>
<name>A0ABQ9I367_9NEOP</name>
<evidence type="ECO:0000313" key="2">
    <source>
        <dbReference type="EMBL" id="KAJ8890423.1"/>
    </source>
</evidence>
<organism evidence="2 3">
    <name type="scientific">Dryococelus australis</name>
    <dbReference type="NCBI Taxonomy" id="614101"/>
    <lineage>
        <taxon>Eukaryota</taxon>
        <taxon>Metazoa</taxon>
        <taxon>Ecdysozoa</taxon>
        <taxon>Arthropoda</taxon>
        <taxon>Hexapoda</taxon>
        <taxon>Insecta</taxon>
        <taxon>Pterygota</taxon>
        <taxon>Neoptera</taxon>
        <taxon>Polyneoptera</taxon>
        <taxon>Phasmatodea</taxon>
        <taxon>Verophasmatodea</taxon>
        <taxon>Anareolatae</taxon>
        <taxon>Phasmatidae</taxon>
        <taxon>Eurycanthinae</taxon>
        <taxon>Dryococelus</taxon>
    </lineage>
</organism>
<evidence type="ECO:0000313" key="3">
    <source>
        <dbReference type="Proteomes" id="UP001159363"/>
    </source>
</evidence>
<feature type="domain" description="DUF4817" evidence="1">
    <location>
        <begin position="18"/>
        <end position="61"/>
    </location>
</feature>
<dbReference type="Proteomes" id="UP001159363">
    <property type="component" value="Chromosome 3"/>
</dbReference>
<evidence type="ECO:0000259" key="1">
    <source>
        <dbReference type="Pfam" id="PF16087"/>
    </source>
</evidence>